<dbReference type="InterPro" id="IPR032519">
    <property type="entry name" value="YbgF_tri"/>
</dbReference>
<dbReference type="Gene3D" id="1.25.40.10">
    <property type="entry name" value="Tetratricopeptide repeat domain"/>
    <property type="match status" value="1"/>
</dbReference>
<gene>
    <name evidence="1" type="primary">cpoB</name>
    <name evidence="4" type="ORF">GCM10007350_25060</name>
</gene>
<feature type="domain" description="YbgF trimerisation" evidence="3">
    <location>
        <begin position="42"/>
        <end position="107"/>
    </location>
</feature>
<accession>A0ABQ3H4T9</accession>
<dbReference type="InterPro" id="IPR019734">
    <property type="entry name" value="TPR_rpt"/>
</dbReference>
<dbReference type="SUPFAM" id="SSF48452">
    <property type="entry name" value="TPR-like"/>
    <property type="match status" value="1"/>
</dbReference>
<comment type="function">
    <text evidence="1">Mediates coordination of peptidoglycan synthesis and outer membrane constriction during cell division.</text>
</comment>
<dbReference type="Gene3D" id="1.20.5.110">
    <property type="match status" value="1"/>
</dbReference>
<keyword evidence="1" id="KW-0132">Cell division</keyword>
<protein>
    <recommendedName>
        <fullName evidence="1">Cell division coordinator CpoB</fullName>
    </recommendedName>
</protein>
<comment type="caution">
    <text evidence="4">The sequence shown here is derived from an EMBL/GenBank/DDBJ whole genome shotgun (WGS) entry which is preliminary data.</text>
</comment>
<dbReference type="Proteomes" id="UP000604737">
    <property type="component" value="Unassembled WGS sequence"/>
</dbReference>
<name>A0ABQ3H4T9_9NEIS</name>
<keyword evidence="1" id="KW-0175">Coiled coil</keyword>
<dbReference type="SMART" id="SM00028">
    <property type="entry name" value="TPR"/>
    <property type="match status" value="2"/>
</dbReference>
<keyword evidence="1" id="KW-0732">Signal</keyword>
<dbReference type="NCBIfam" id="TIGR02795">
    <property type="entry name" value="tol_pal_ybgF"/>
    <property type="match status" value="1"/>
</dbReference>
<feature type="chain" id="PRO_5044905490" description="Cell division coordinator CpoB" evidence="1">
    <location>
        <begin position="19"/>
        <end position="239"/>
    </location>
</feature>
<dbReference type="Pfam" id="PF13174">
    <property type="entry name" value="TPR_6"/>
    <property type="match status" value="1"/>
</dbReference>
<keyword evidence="2" id="KW-0802">TPR repeat</keyword>
<evidence type="ECO:0000313" key="5">
    <source>
        <dbReference type="Proteomes" id="UP000604737"/>
    </source>
</evidence>
<dbReference type="EMBL" id="BMYO01000006">
    <property type="protein sequence ID" value="GHD65003.1"/>
    <property type="molecule type" value="Genomic_DNA"/>
</dbReference>
<comment type="similarity">
    <text evidence="1">Belongs to the CpoB family.</text>
</comment>
<dbReference type="Pfam" id="PF16331">
    <property type="entry name" value="TolA_bind_tri"/>
    <property type="match status" value="1"/>
</dbReference>
<dbReference type="Pfam" id="PF13432">
    <property type="entry name" value="TPR_16"/>
    <property type="match status" value="1"/>
</dbReference>
<keyword evidence="5" id="KW-1185">Reference proteome</keyword>
<proteinExistence type="inferred from homology"/>
<reference evidence="5" key="1">
    <citation type="journal article" date="2019" name="Int. J. Syst. Evol. Microbiol.">
        <title>The Global Catalogue of Microorganisms (GCM) 10K type strain sequencing project: providing services to taxonomists for standard genome sequencing and annotation.</title>
        <authorList>
            <consortium name="The Broad Institute Genomics Platform"/>
            <consortium name="The Broad Institute Genome Sequencing Center for Infectious Disease"/>
            <person name="Wu L."/>
            <person name="Ma J."/>
        </authorList>
    </citation>
    <scope>NUCLEOTIDE SEQUENCE [LARGE SCALE GENOMIC DNA]</scope>
    <source>
        <strain evidence="5">KCTC 23701</strain>
    </source>
</reference>
<feature type="repeat" description="TPR" evidence="2">
    <location>
        <begin position="155"/>
        <end position="188"/>
    </location>
</feature>
<feature type="signal peptide" evidence="1">
    <location>
        <begin position="1"/>
        <end position="18"/>
    </location>
</feature>
<evidence type="ECO:0000259" key="3">
    <source>
        <dbReference type="Pfam" id="PF16331"/>
    </source>
</evidence>
<keyword evidence="1" id="KW-0574">Periplasm</keyword>
<dbReference type="InterPro" id="IPR034706">
    <property type="entry name" value="CpoB"/>
</dbReference>
<dbReference type="HAMAP" id="MF_02066">
    <property type="entry name" value="CpoB"/>
    <property type="match status" value="1"/>
</dbReference>
<sequence length="239" mass="26254" precursor="true">MKRLVALITFAFALQAHAGLFDDNVARQQITDLQQDNAKQNTRLNQLEASNKQMLNLLGQIEGLKQEIANLRGQIEVLQFNQDQAGKQQKDLFTDLDTRVRNIEQAKVQQKAAAQEASQQSLDDAIKLSQAGKHKDAVAALKQFVTANPADPGVPTAQYWMGNSYAALKDYKNARFAYAEIVNKAPDNALAPDALFGLAVCANAQGNKKEARSFLLQLVEKYPQSEKAATAKKALLSVN</sequence>
<evidence type="ECO:0000256" key="2">
    <source>
        <dbReference type="PROSITE-ProRule" id="PRU00339"/>
    </source>
</evidence>
<comment type="subcellular location">
    <subcellularLocation>
        <location evidence="1">Periplasm</location>
    </subcellularLocation>
</comment>
<dbReference type="InterPro" id="IPR014162">
    <property type="entry name" value="CpoB_C"/>
</dbReference>
<feature type="coiled-coil region" evidence="1">
    <location>
        <begin position="30"/>
        <end position="120"/>
    </location>
</feature>
<dbReference type="InterPro" id="IPR011990">
    <property type="entry name" value="TPR-like_helical_dom_sf"/>
</dbReference>
<evidence type="ECO:0000313" key="4">
    <source>
        <dbReference type="EMBL" id="GHD65003.1"/>
    </source>
</evidence>
<keyword evidence="1" id="KW-0131">Cell cycle</keyword>
<dbReference type="PROSITE" id="PS50005">
    <property type="entry name" value="TPR"/>
    <property type="match status" value="1"/>
</dbReference>
<organism evidence="4 5">
    <name type="scientific">Jeongeupia chitinilytica</name>
    <dbReference type="NCBI Taxonomy" id="1041641"/>
    <lineage>
        <taxon>Bacteria</taxon>
        <taxon>Pseudomonadati</taxon>
        <taxon>Pseudomonadota</taxon>
        <taxon>Betaproteobacteria</taxon>
        <taxon>Neisseriales</taxon>
        <taxon>Chitinibacteraceae</taxon>
        <taxon>Jeongeupia</taxon>
    </lineage>
</organism>
<dbReference type="RefSeq" id="WP_189461224.1">
    <property type="nucleotide sequence ID" value="NZ_BMYO01000006.1"/>
</dbReference>
<evidence type="ECO:0000256" key="1">
    <source>
        <dbReference type="HAMAP-Rule" id="MF_02066"/>
    </source>
</evidence>